<dbReference type="InterPro" id="IPR000600">
    <property type="entry name" value="ROK"/>
</dbReference>
<dbReference type="InterPro" id="IPR043129">
    <property type="entry name" value="ATPase_NBD"/>
</dbReference>
<dbReference type="GO" id="GO:0019262">
    <property type="term" value="P:N-acetylneuraminate catabolic process"/>
    <property type="evidence" value="ECO:0007669"/>
    <property type="project" value="TreeGrafter"/>
</dbReference>
<dbReference type="Gene3D" id="1.10.10.10">
    <property type="entry name" value="Winged helix-like DNA-binding domain superfamily/Winged helix DNA-binding domain"/>
    <property type="match status" value="1"/>
</dbReference>
<keyword evidence="3" id="KW-1185">Reference proteome</keyword>
<proteinExistence type="predicted"/>
<dbReference type="GO" id="GO:0009384">
    <property type="term" value="F:N-acylmannosamine kinase activity"/>
    <property type="evidence" value="ECO:0007669"/>
    <property type="project" value="TreeGrafter"/>
</dbReference>
<organism evidence="1 4">
    <name type="scientific">Gluconacetobacter dulcium</name>
    <dbReference type="NCBI Taxonomy" id="2729096"/>
    <lineage>
        <taxon>Bacteria</taxon>
        <taxon>Pseudomonadati</taxon>
        <taxon>Pseudomonadota</taxon>
        <taxon>Alphaproteobacteria</taxon>
        <taxon>Acetobacterales</taxon>
        <taxon>Acetobacteraceae</taxon>
        <taxon>Gluconacetobacter</taxon>
    </lineage>
</organism>
<reference evidence="3 4" key="1">
    <citation type="submission" date="2020-04" db="EMBL/GenBank/DDBJ databases">
        <title>Description of novel Gluconacetobacter.</title>
        <authorList>
            <person name="Sombolestani A."/>
        </authorList>
    </citation>
    <scope>NUCLEOTIDE SEQUENCE [LARGE SCALE GENOMIC DNA]</scope>
    <source>
        <strain evidence="2 3">LMG 1728</strain>
        <strain evidence="1 4">LMG 1731</strain>
    </source>
</reference>
<evidence type="ECO:0000313" key="4">
    <source>
        <dbReference type="Proteomes" id="UP000561077"/>
    </source>
</evidence>
<dbReference type="Pfam" id="PF00480">
    <property type="entry name" value="ROK"/>
    <property type="match status" value="1"/>
</dbReference>
<dbReference type="PANTHER" id="PTHR18964:SF169">
    <property type="entry name" value="N-ACETYLMANNOSAMINE KINASE"/>
    <property type="match status" value="1"/>
</dbReference>
<gene>
    <name evidence="2" type="ORF">HLH25_15020</name>
    <name evidence="1" type="ORF">HLH26_14965</name>
</gene>
<dbReference type="Proteomes" id="UP000540490">
    <property type="component" value="Unassembled WGS sequence"/>
</dbReference>
<dbReference type="InterPro" id="IPR036390">
    <property type="entry name" value="WH_DNA-bd_sf"/>
</dbReference>
<sequence>MTAPIPDLIPSERRVLELVRRHGAISRARLSPLAHVTPSTLTRVAGSLLNLGLVREGARHNDGRKGVPEQLLELDPQGAMTYGLSIGYNHLHLMALDFTGRIILDRVEPTRSDDPQIVVTHARSMLAAHRPAAARYARVLGLGIALPGAFTEGGRRRLPVPGIEQWGTLDITGQFAAISNLPIYHDNDANAAALAEALFNRDLSADGFAYAYLTNGVGGALVEGGRVRQGHNGNAGEFGMCFPRSHARPSAEDFAIFLAEHGHGDGSTAALDSLTPPEALVDQWVERAGRQLARLLDTLIWVLDPAQFVIGGTLPLDVRRKLATFLQDAPLESLENGLSRPAIHASSLNGPVALGAASLPLSQFLP</sequence>
<comment type="caution">
    <text evidence="1">The sequence shown here is derived from an EMBL/GenBank/DDBJ whole genome shotgun (WGS) entry which is preliminary data.</text>
</comment>
<dbReference type="SUPFAM" id="SSF53067">
    <property type="entry name" value="Actin-like ATPase domain"/>
    <property type="match status" value="1"/>
</dbReference>
<dbReference type="EMBL" id="JABEQO010000020">
    <property type="protein sequence ID" value="MBB2165813.1"/>
    <property type="molecule type" value="Genomic_DNA"/>
</dbReference>
<dbReference type="AlphaFoldDB" id="A0A7W4IMY8"/>
<dbReference type="PANTHER" id="PTHR18964">
    <property type="entry name" value="ROK (REPRESSOR, ORF, KINASE) FAMILY"/>
    <property type="match status" value="1"/>
</dbReference>
<evidence type="ECO:0000313" key="1">
    <source>
        <dbReference type="EMBL" id="MBB2165813.1"/>
    </source>
</evidence>
<evidence type="ECO:0000313" key="2">
    <source>
        <dbReference type="EMBL" id="MBB2194921.1"/>
    </source>
</evidence>
<dbReference type="Gene3D" id="3.30.420.40">
    <property type="match status" value="2"/>
</dbReference>
<protein>
    <submittedName>
        <fullName evidence="1">ROK family transcriptional regulator</fullName>
    </submittedName>
</protein>
<dbReference type="EMBL" id="JABEQN010000020">
    <property type="protein sequence ID" value="MBB2194921.1"/>
    <property type="molecule type" value="Genomic_DNA"/>
</dbReference>
<name>A0A7W4IMY8_9PROT</name>
<accession>A0A7W4IMY8</accession>
<dbReference type="Proteomes" id="UP000561077">
    <property type="component" value="Unassembled WGS sequence"/>
</dbReference>
<evidence type="ECO:0000313" key="3">
    <source>
        <dbReference type="Proteomes" id="UP000540490"/>
    </source>
</evidence>
<dbReference type="SUPFAM" id="SSF46785">
    <property type="entry name" value="Winged helix' DNA-binding domain"/>
    <property type="match status" value="1"/>
</dbReference>
<dbReference type="InterPro" id="IPR036388">
    <property type="entry name" value="WH-like_DNA-bd_sf"/>
</dbReference>
<dbReference type="RefSeq" id="WP_182974834.1">
    <property type="nucleotide sequence ID" value="NZ_JABEQN010000020.1"/>
</dbReference>